<dbReference type="Gene3D" id="3.30.70.100">
    <property type="match status" value="2"/>
</dbReference>
<organism evidence="2 3">
    <name type="scientific">Seleniivibrio woodruffii</name>
    <dbReference type="NCBI Taxonomy" id="1078050"/>
    <lineage>
        <taxon>Bacteria</taxon>
        <taxon>Pseudomonadati</taxon>
        <taxon>Deferribacterota</taxon>
        <taxon>Deferribacteres</taxon>
        <taxon>Deferribacterales</taxon>
        <taxon>Geovibrionaceae</taxon>
        <taxon>Seleniivibrio</taxon>
    </lineage>
</organism>
<name>A0A4R1K7X5_9BACT</name>
<dbReference type="Proteomes" id="UP000294614">
    <property type="component" value="Unassembled WGS sequence"/>
</dbReference>
<dbReference type="RefSeq" id="WP_132874063.1">
    <property type="nucleotide sequence ID" value="NZ_SMGG01000005.1"/>
</dbReference>
<proteinExistence type="predicted"/>
<accession>A0A4R1K7X5</accession>
<comment type="caution">
    <text evidence="2">The sequence shown here is derived from an EMBL/GenBank/DDBJ whole genome shotgun (WGS) entry which is preliminary data.</text>
</comment>
<dbReference type="GO" id="GO:0016491">
    <property type="term" value="F:oxidoreductase activity"/>
    <property type="evidence" value="ECO:0007669"/>
    <property type="project" value="InterPro"/>
</dbReference>
<feature type="domain" description="EthD" evidence="1">
    <location>
        <begin position="11"/>
        <end position="93"/>
    </location>
</feature>
<gene>
    <name evidence="2" type="ORF">C8D98_2080</name>
</gene>
<protein>
    <submittedName>
        <fullName evidence="2">EthD domain-containing protein</fullName>
    </submittedName>
</protein>
<keyword evidence="3" id="KW-1185">Reference proteome</keyword>
<dbReference type="Pfam" id="PF07110">
    <property type="entry name" value="EthD"/>
    <property type="match status" value="1"/>
</dbReference>
<evidence type="ECO:0000313" key="3">
    <source>
        <dbReference type="Proteomes" id="UP000294614"/>
    </source>
</evidence>
<evidence type="ECO:0000259" key="1">
    <source>
        <dbReference type="Pfam" id="PF07110"/>
    </source>
</evidence>
<sequence>MIHQFIFASPKPGMTEEAFQDYWVNNHAVNYASKIPQIKKYIVDTRIKQENETGEPLFSGIAEIWIKPEEQIASLQTKEFLQGARLDEPNWAAFWKSLVVDTTEDYVFGDEEITETGYVKLVRLLKRKEGLKLGTYRSDLQKVYAPMNTYFDEIKRYMLCHAVDGAYAVGEARFDSVEVFSFLNTDDLNTFIESSEYVFDIMPCLAGLVETGYLFSMTVQENWIIKGRD</sequence>
<dbReference type="InterPro" id="IPR011008">
    <property type="entry name" value="Dimeric_a/b-barrel"/>
</dbReference>
<dbReference type="EMBL" id="SMGG01000005">
    <property type="protein sequence ID" value="TCK59913.1"/>
    <property type="molecule type" value="Genomic_DNA"/>
</dbReference>
<evidence type="ECO:0000313" key="2">
    <source>
        <dbReference type="EMBL" id="TCK59913.1"/>
    </source>
</evidence>
<reference evidence="2 3" key="1">
    <citation type="submission" date="2019-03" db="EMBL/GenBank/DDBJ databases">
        <title>Genomic Encyclopedia of Type Strains, Phase IV (KMG-IV): sequencing the most valuable type-strain genomes for metagenomic binning, comparative biology and taxonomic classification.</title>
        <authorList>
            <person name="Goeker M."/>
        </authorList>
    </citation>
    <scope>NUCLEOTIDE SEQUENCE [LARGE SCALE GENOMIC DNA]</scope>
    <source>
        <strain evidence="2 3">DSM 24984</strain>
    </source>
</reference>
<dbReference type="InterPro" id="IPR009799">
    <property type="entry name" value="EthD_dom"/>
</dbReference>
<dbReference type="OrthoDB" id="3535638at2"/>
<dbReference type="AlphaFoldDB" id="A0A4R1K7X5"/>
<dbReference type="SUPFAM" id="SSF54909">
    <property type="entry name" value="Dimeric alpha+beta barrel"/>
    <property type="match status" value="2"/>
</dbReference>